<dbReference type="RefSeq" id="WP_155341399.1">
    <property type="nucleotide sequence ID" value="NZ_BAAABN010000022.1"/>
</dbReference>
<dbReference type="EMBL" id="BLAD01000099">
    <property type="protein sequence ID" value="GES05387.1"/>
    <property type="molecule type" value="Genomic_DNA"/>
</dbReference>
<keyword evidence="2" id="KW-1185">Reference proteome</keyword>
<evidence type="ECO:0000313" key="1">
    <source>
        <dbReference type="EMBL" id="GES05387.1"/>
    </source>
</evidence>
<protein>
    <recommendedName>
        <fullName evidence="3">Restriction endonuclease type IV Mrr domain-containing protein</fullName>
    </recommendedName>
</protein>
<evidence type="ECO:0000313" key="2">
    <source>
        <dbReference type="Proteomes" id="UP000334990"/>
    </source>
</evidence>
<organism evidence="1 2">
    <name type="scientific">Acrocarpospora corrugata</name>
    <dbReference type="NCBI Taxonomy" id="35763"/>
    <lineage>
        <taxon>Bacteria</taxon>
        <taxon>Bacillati</taxon>
        <taxon>Actinomycetota</taxon>
        <taxon>Actinomycetes</taxon>
        <taxon>Streptosporangiales</taxon>
        <taxon>Streptosporangiaceae</taxon>
        <taxon>Acrocarpospora</taxon>
    </lineage>
</organism>
<dbReference type="Proteomes" id="UP000334990">
    <property type="component" value="Unassembled WGS sequence"/>
</dbReference>
<name>A0A5M3W8I8_9ACTN</name>
<accession>A0A5M3W8I8</accession>
<dbReference type="OrthoDB" id="3536052at2"/>
<sequence length="334" mass="36472">MPKRSTPFQVVVRLFRELYADTGATVTESKELYDQSAGVYREVDIVVEGKFDGEPIRIGIEVSERTRPLALPLVESLIQKHEDLPTDKLLIVSKAGFTAPALAKIAKHAPKVRALKPEAIEVDGKPVSTKFYVEAIGYDPTSCTALARRPDGTGICGEAELNVPVFDKDGLAKGPIAFLALELLNHPDVVRHIQTTAHEYPDKEEVTSFTVGVPLAVLGYQLIDEELGEQILLETLIIEGNLRIAQTEVPLVLTKLDGREYGAAEAPIGGRPAVWVGVTDPTEQTTTIKWQATDNKKPKPPAEPRPICFPEVSKLQFLQSLPMPQITVVSPDAS</sequence>
<gene>
    <name evidence="1" type="ORF">Acor_74550</name>
</gene>
<dbReference type="AlphaFoldDB" id="A0A5M3W8I8"/>
<comment type="caution">
    <text evidence="1">The sequence shown here is derived from an EMBL/GenBank/DDBJ whole genome shotgun (WGS) entry which is preliminary data.</text>
</comment>
<proteinExistence type="predicted"/>
<evidence type="ECO:0008006" key="3">
    <source>
        <dbReference type="Google" id="ProtNLM"/>
    </source>
</evidence>
<reference evidence="1 2" key="1">
    <citation type="submission" date="2019-10" db="EMBL/GenBank/DDBJ databases">
        <title>Whole genome shotgun sequence of Acrocarpospora corrugata NBRC 13972.</title>
        <authorList>
            <person name="Ichikawa N."/>
            <person name="Kimura A."/>
            <person name="Kitahashi Y."/>
            <person name="Komaki H."/>
            <person name="Oguchi A."/>
        </authorList>
    </citation>
    <scope>NUCLEOTIDE SEQUENCE [LARGE SCALE GENOMIC DNA]</scope>
    <source>
        <strain evidence="1 2">NBRC 13972</strain>
    </source>
</reference>